<dbReference type="Proteomes" id="UP000189339">
    <property type="component" value="Unassembled WGS sequence"/>
</dbReference>
<comment type="caution">
    <text evidence="1">The sequence shown here is derived from an EMBL/GenBank/DDBJ whole genome shotgun (WGS) entry which is preliminary data.</text>
</comment>
<keyword evidence="2" id="KW-1185">Reference proteome</keyword>
<dbReference type="STRING" id="135739.BTO32_15495"/>
<protein>
    <submittedName>
        <fullName evidence="1">Uncharacterized protein</fullName>
    </submittedName>
</protein>
<evidence type="ECO:0000313" key="1">
    <source>
        <dbReference type="EMBL" id="ONF42639.1"/>
    </source>
</evidence>
<accession>A0A1V2DQ39</accession>
<reference evidence="1 2" key="1">
    <citation type="submission" date="2016-12" db="EMBL/GenBank/DDBJ databases">
        <title>Marinobacter lutaoensis whole genome sequencing.</title>
        <authorList>
            <person name="Verma A."/>
            <person name="Krishnamurthi S."/>
        </authorList>
    </citation>
    <scope>NUCLEOTIDE SEQUENCE [LARGE SCALE GENOMIC DNA]</scope>
    <source>
        <strain evidence="1 2">T5054</strain>
    </source>
</reference>
<organism evidence="1 2">
    <name type="scientific">Marinobacter lutaoensis</name>
    <dbReference type="NCBI Taxonomy" id="135739"/>
    <lineage>
        <taxon>Bacteria</taxon>
        <taxon>Pseudomonadati</taxon>
        <taxon>Pseudomonadota</taxon>
        <taxon>Gammaproteobacteria</taxon>
        <taxon>Pseudomonadales</taxon>
        <taxon>Marinobacteraceae</taxon>
        <taxon>Marinobacter</taxon>
    </lineage>
</organism>
<dbReference type="EMBL" id="MSCW01000009">
    <property type="protein sequence ID" value="ONF42639.1"/>
    <property type="molecule type" value="Genomic_DNA"/>
</dbReference>
<name>A0A1V2DQ39_9GAMM</name>
<gene>
    <name evidence="1" type="ORF">BTO32_15495</name>
</gene>
<proteinExistence type="predicted"/>
<dbReference type="OrthoDB" id="6365423at2"/>
<dbReference type="AlphaFoldDB" id="A0A1V2DQ39"/>
<evidence type="ECO:0000313" key="2">
    <source>
        <dbReference type="Proteomes" id="UP000189339"/>
    </source>
</evidence>
<sequence>MAAQGAVAPANLTRNGTDWLKSVDCGGLQPADNYFLPCEIPNDFNGIYGLGQPQVVFDWSEPRVPEAAISFGVVLSDDGNPDPYTASVLAQEINARLNLDGYQFAEAFIVDPAVVNGAAVAAELQQANLRAFVDLAIESTTFVRIDGNSIMRGALISENDSWAMITRDENGVENAEPVEPTASLNVNDTYIRSVDAWASETHELAEEAYRVAIRAPLFVSNVRSGTTISKPTCPSPLVERVSAVPAGFVGGPAPNDPRYIAGARTRVVDNGATYSIFLDLLYDGESDFQTVPAPPDPASNMGLVNVTIKCSDP</sequence>